<dbReference type="SUPFAM" id="SSF51011">
    <property type="entry name" value="Glycosyl hydrolase domain"/>
    <property type="match status" value="1"/>
</dbReference>
<dbReference type="InterPro" id="IPR037110">
    <property type="entry name" value="Betagal_dom2_sf"/>
</dbReference>
<evidence type="ECO:0000259" key="1">
    <source>
        <dbReference type="Pfam" id="PF10435"/>
    </source>
</evidence>
<organism evidence="2 3">
    <name type="scientific">Mycena rosella</name>
    <name type="common">Pink bonnet</name>
    <name type="synonym">Agaricus rosellus</name>
    <dbReference type="NCBI Taxonomy" id="1033263"/>
    <lineage>
        <taxon>Eukaryota</taxon>
        <taxon>Fungi</taxon>
        <taxon>Dikarya</taxon>
        <taxon>Basidiomycota</taxon>
        <taxon>Agaricomycotina</taxon>
        <taxon>Agaricomycetes</taxon>
        <taxon>Agaricomycetidae</taxon>
        <taxon>Agaricales</taxon>
        <taxon>Marasmiineae</taxon>
        <taxon>Mycenaceae</taxon>
        <taxon>Mycena</taxon>
    </lineage>
</organism>
<dbReference type="EMBL" id="JARKIE010000130">
    <property type="protein sequence ID" value="KAJ7679613.1"/>
    <property type="molecule type" value="Genomic_DNA"/>
</dbReference>
<gene>
    <name evidence="2" type="ORF">B0H17DRAFT_1139142</name>
</gene>
<proteinExistence type="predicted"/>
<dbReference type="Proteomes" id="UP001221757">
    <property type="component" value="Unassembled WGS sequence"/>
</dbReference>
<dbReference type="Pfam" id="PF10435">
    <property type="entry name" value="BetaGal_dom2"/>
    <property type="match status" value="1"/>
</dbReference>
<protein>
    <submittedName>
        <fullName evidence="2">Beta-galactosidase, domain 2-domain-containing protein</fullName>
    </submittedName>
</protein>
<name>A0AAD7D5C0_MYCRO</name>
<dbReference type="AlphaFoldDB" id="A0AAD7D5C0"/>
<dbReference type="Gene3D" id="2.102.20.10">
    <property type="entry name" value="Beta-galactosidase, domain 2"/>
    <property type="match status" value="1"/>
</dbReference>
<evidence type="ECO:0000313" key="2">
    <source>
        <dbReference type="EMBL" id="KAJ7679613.1"/>
    </source>
</evidence>
<sequence>MLYYTRINFGPSRNPQRTDWKSGRDTIGAKVRISTSGGNFTVPQTATVDSTLEGRQSRTVITDHHFGSGSSILHSTASLFYSGIIGNRDILVLHGPATQSFEVVLDLKGFNTSSLFREEGGNMDINTQGGPVL</sequence>
<keyword evidence="3" id="KW-1185">Reference proteome</keyword>
<accession>A0AAD7D5C0</accession>
<reference evidence="2" key="1">
    <citation type="submission" date="2023-03" db="EMBL/GenBank/DDBJ databases">
        <title>Massive genome expansion in bonnet fungi (Mycena s.s.) driven by repeated elements and novel gene families across ecological guilds.</title>
        <authorList>
            <consortium name="Lawrence Berkeley National Laboratory"/>
            <person name="Harder C.B."/>
            <person name="Miyauchi S."/>
            <person name="Viragh M."/>
            <person name="Kuo A."/>
            <person name="Thoen E."/>
            <person name="Andreopoulos B."/>
            <person name="Lu D."/>
            <person name="Skrede I."/>
            <person name="Drula E."/>
            <person name="Henrissat B."/>
            <person name="Morin E."/>
            <person name="Kohler A."/>
            <person name="Barry K."/>
            <person name="LaButti K."/>
            <person name="Morin E."/>
            <person name="Salamov A."/>
            <person name="Lipzen A."/>
            <person name="Mereny Z."/>
            <person name="Hegedus B."/>
            <person name="Baldrian P."/>
            <person name="Stursova M."/>
            <person name="Weitz H."/>
            <person name="Taylor A."/>
            <person name="Grigoriev I.V."/>
            <person name="Nagy L.G."/>
            <person name="Martin F."/>
            <person name="Kauserud H."/>
        </authorList>
    </citation>
    <scope>NUCLEOTIDE SEQUENCE</scope>
    <source>
        <strain evidence="2">CBHHK067</strain>
    </source>
</reference>
<feature type="domain" description="Beta-galactosidase" evidence="1">
    <location>
        <begin position="25"/>
        <end position="115"/>
    </location>
</feature>
<dbReference type="InterPro" id="IPR018954">
    <property type="entry name" value="Betagal_dom2"/>
</dbReference>
<comment type="caution">
    <text evidence="2">The sequence shown here is derived from an EMBL/GenBank/DDBJ whole genome shotgun (WGS) entry which is preliminary data.</text>
</comment>
<evidence type="ECO:0000313" key="3">
    <source>
        <dbReference type="Proteomes" id="UP001221757"/>
    </source>
</evidence>